<proteinExistence type="predicted"/>
<evidence type="ECO:0000313" key="2">
    <source>
        <dbReference type="EMBL" id="NIK74728.1"/>
    </source>
</evidence>
<keyword evidence="3" id="KW-1185">Reference proteome</keyword>
<evidence type="ECO:0000313" key="3">
    <source>
        <dbReference type="Proteomes" id="UP000537126"/>
    </source>
</evidence>
<sequence length="125" mass="14212">MRKIFYFILLVLLGKVMPLPAGAQAAEWLDFPTLFTPNGDGNNDFFKAYGEGVKDFHLRIYNRQGVLCYETTSWEEARDRGWDGRIGGQLAPAGVYMWLVEGTFVSGEALQDRRSKKHGSFYLQP</sequence>
<feature type="signal peptide" evidence="1">
    <location>
        <begin position="1"/>
        <end position="25"/>
    </location>
</feature>
<dbReference type="NCBIfam" id="TIGR04131">
    <property type="entry name" value="Bac_Flav_CTERM"/>
    <property type="match status" value="1"/>
</dbReference>
<keyword evidence="1" id="KW-0732">Signal</keyword>
<dbReference type="AlphaFoldDB" id="A0A846MSP9"/>
<evidence type="ECO:0000256" key="1">
    <source>
        <dbReference type="SAM" id="SignalP"/>
    </source>
</evidence>
<name>A0A846MSP9_9BACT</name>
<accession>A0A846MSP9</accession>
<dbReference type="EMBL" id="JAASRN010000006">
    <property type="protein sequence ID" value="NIK74728.1"/>
    <property type="molecule type" value="Genomic_DNA"/>
</dbReference>
<protein>
    <submittedName>
        <fullName evidence="2">Gliding motility-associated-like protein</fullName>
    </submittedName>
</protein>
<reference evidence="2 3" key="1">
    <citation type="submission" date="2020-03" db="EMBL/GenBank/DDBJ databases">
        <title>Genomic Encyclopedia of Type Strains, Phase IV (KMG-IV): sequencing the most valuable type-strain genomes for metagenomic binning, comparative biology and taxonomic classification.</title>
        <authorList>
            <person name="Goeker M."/>
        </authorList>
    </citation>
    <scope>NUCLEOTIDE SEQUENCE [LARGE SCALE GENOMIC DNA]</scope>
    <source>
        <strain evidence="2 3">DSM 5718</strain>
    </source>
</reference>
<dbReference type="Pfam" id="PF13585">
    <property type="entry name" value="CHU_C"/>
    <property type="match status" value="1"/>
</dbReference>
<organism evidence="2 3">
    <name type="scientific">Thermonema lapsum</name>
    <dbReference type="NCBI Taxonomy" id="28195"/>
    <lineage>
        <taxon>Bacteria</taxon>
        <taxon>Pseudomonadati</taxon>
        <taxon>Bacteroidota</taxon>
        <taxon>Cytophagia</taxon>
        <taxon>Cytophagales</taxon>
        <taxon>Thermonemataceae</taxon>
        <taxon>Thermonema</taxon>
    </lineage>
</organism>
<comment type="caution">
    <text evidence="2">The sequence shown here is derived from an EMBL/GenBank/DDBJ whole genome shotgun (WGS) entry which is preliminary data.</text>
</comment>
<dbReference type="InterPro" id="IPR026341">
    <property type="entry name" value="T9SS_type_B"/>
</dbReference>
<dbReference type="Proteomes" id="UP000537126">
    <property type="component" value="Unassembled WGS sequence"/>
</dbReference>
<dbReference type="RefSeq" id="WP_166920788.1">
    <property type="nucleotide sequence ID" value="NZ_JAASRN010000006.1"/>
</dbReference>
<gene>
    <name evidence="2" type="ORF">FHS56_002261</name>
</gene>
<feature type="chain" id="PRO_5032697356" evidence="1">
    <location>
        <begin position="26"/>
        <end position="125"/>
    </location>
</feature>